<dbReference type="PANTHER" id="PTHR11941:SF54">
    <property type="entry name" value="ENOYL-COA HYDRATASE, MITOCHONDRIAL"/>
    <property type="match status" value="1"/>
</dbReference>
<evidence type="ECO:0000313" key="1">
    <source>
        <dbReference type="EMBL" id="KRR08048.1"/>
    </source>
</evidence>
<keyword evidence="2" id="KW-1185">Reference proteome</keyword>
<dbReference type="Gene3D" id="3.90.226.10">
    <property type="entry name" value="2-enoyl-CoA Hydratase, Chain A, domain 1"/>
    <property type="match status" value="1"/>
</dbReference>
<dbReference type="Proteomes" id="UP000050863">
    <property type="component" value="Unassembled WGS sequence"/>
</dbReference>
<comment type="caution">
    <text evidence="1">The sequence shown here is derived from an EMBL/GenBank/DDBJ whole genome shotgun (WGS) entry which is preliminary data.</text>
</comment>
<dbReference type="STRING" id="280332.CQ12_14420"/>
<dbReference type="InterPro" id="IPR029045">
    <property type="entry name" value="ClpP/crotonase-like_dom_sf"/>
</dbReference>
<dbReference type="Pfam" id="PF00378">
    <property type="entry name" value="ECH_1"/>
    <property type="match status" value="1"/>
</dbReference>
<dbReference type="AlphaFoldDB" id="A0A0R3LT65"/>
<dbReference type="EMBL" id="LLXZ01000093">
    <property type="protein sequence ID" value="KRR08048.1"/>
    <property type="molecule type" value="Genomic_DNA"/>
</dbReference>
<dbReference type="OrthoDB" id="7957667at2"/>
<protein>
    <submittedName>
        <fullName evidence="1">Enoyl-CoA hydratase</fullName>
    </submittedName>
</protein>
<name>A0A0R3LT65_9BRAD</name>
<dbReference type="SUPFAM" id="SSF52096">
    <property type="entry name" value="ClpP/crotonase"/>
    <property type="match status" value="1"/>
</dbReference>
<accession>A0A0R3LT65</accession>
<evidence type="ECO:0000313" key="2">
    <source>
        <dbReference type="Proteomes" id="UP000050863"/>
    </source>
</evidence>
<dbReference type="GO" id="GO:0003824">
    <property type="term" value="F:catalytic activity"/>
    <property type="evidence" value="ECO:0007669"/>
    <property type="project" value="UniProtKB-ARBA"/>
</dbReference>
<reference evidence="1 2" key="1">
    <citation type="submission" date="2014-03" db="EMBL/GenBank/DDBJ databases">
        <title>Bradyrhizobium valentinum sp. nov., isolated from effective nodules of Lupinus mariae-josephae, a lupine endemic of basic-lime soils in Eastern Spain.</title>
        <authorList>
            <person name="Duran D."/>
            <person name="Rey L."/>
            <person name="Navarro A."/>
            <person name="Busquets A."/>
            <person name="Imperial J."/>
            <person name="Ruiz-Argueso T."/>
        </authorList>
    </citation>
    <scope>NUCLEOTIDE SEQUENCE [LARGE SCALE GENOMIC DNA]</scope>
    <source>
        <strain evidence="1 2">PAC68</strain>
    </source>
</reference>
<dbReference type="CDD" id="cd06558">
    <property type="entry name" value="crotonase-like"/>
    <property type="match status" value="1"/>
</dbReference>
<proteinExistence type="predicted"/>
<dbReference type="PANTHER" id="PTHR11941">
    <property type="entry name" value="ENOYL-COA HYDRATASE-RELATED"/>
    <property type="match status" value="1"/>
</dbReference>
<gene>
    <name evidence="1" type="ORF">CQ12_14420</name>
</gene>
<dbReference type="InterPro" id="IPR001753">
    <property type="entry name" value="Enoyl-CoA_hydra/iso"/>
</dbReference>
<dbReference type="RefSeq" id="WP_057835969.1">
    <property type="nucleotide sequence ID" value="NZ_LLXZ01000093.1"/>
</dbReference>
<sequence>MKLVRYESAGHVATITMDRASAHNALNNALCDELREAWFRFHASDDRVAVLASSEEKYFSVGADVRDLPVNMWHAVPGLGVELDKPVIAATSGWVVGGAFVLVQMADMCVASETTRFIYPEGKIGTTAGGISSVMARMPHKIAMEFLLVGEEMSAERAYQIGFVNKVAPKGQHVALAQEMAAKIAANAPLVVRALKKLARDAMPKGPLEGVAEVRRLLDVIRDSEDLKEGVKAFAEKRKPDFKGQ</sequence>
<organism evidence="1 2">
    <name type="scientific">Bradyrhizobium jicamae</name>
    <dbReference type="NCBI Taxonomy" id="280332"/>
    <lineage>
        <taxon>Bacteria</taxon>
        <taxon>Pseudomonadati</taxon>
        <taxon>Pseudomonadota</taxon>
        <taxon>Alphaproteobacteria</taxon>
        <taxon>Hyphomicrobiales</taxon>
        <taxon>Nitrobacteraceae</taxon>
        <taxon>Bradyrhizobium</taxon>
    </lineage>
</organism>
<dbReference type="GO" id="GO:0006635">
    <property type="term" value="P:fatty acid beta-oxidation"/>
    <property type="evidence" value="ECO:0007669"/>
    <property type="project" value="TreeGrafter"/>
</dbReference>